<dbReference type="RefSeq" id="WP_237338770.1">
    <property type="nucleotide sequence ID" value="NZ_BAABCM010000016.1"/>
</dbReference>
<keyword evidence="4" id="KW-0804">Transcription</keyword>
<proteinExistence type="inferred from homology"/>
<accession>A0ABP7JMH7</accession>
<evidence type="ECO:0000256" key="4">
    <source>
        <dbReference type="ARBA" id="ARBA00023163"/>
    </source>
</evidence>
<feature type="region of interest" description="Disordered" evidence="6">
    <location>
        <begin position="678"/>
        <end position="697"/>
    </location>
</feature>
<evidence type="ECO:0000313" key="9">
    <source>
        <dbReference type="Proteomes" id="UP001501624"/>
    </source>
</evidence>
<dbReference type="InterPro" id="IPR041664">
    <property type="entry name" value="AAA_16"/>
</dbReference>
<dbReference type="Gene3D" id="1.25.40.10">
    <property type="entry name" value="Tetratricopeptide repeat domain"/>
    <property type="match status" value="1"/>
</dbReference>
<dbReference type="SUPFAM" id="SSF52540">
    <property type="entry name" value="P-loop containing nucleoside triphosphate hydrolases"/>
    <property type="match status" value="1"/>
</dbReference>
<dbReference type="InterPro" id="IPR016032">
    <property type="entry name" value="Sig_transdc_resp-reg_C-effctor"/>
</dbReference>
<evidence type="ECO:0000313" key="8">
    <source>
        <dbReference type="EMBL" id="GAA3847578.1"/>
    </source>
</evidence>
<dbReference type="PROSITE" id="PS51755">
    <property type="entry name" value="OMPR_PHOB"/>
    <property type="match status" value="1"/>
</dbReference>
<sequence>MGSSVRFAVLGPLIAEAGRGPLDLKGPRHRAVLARLLIARGRVVPVDRLVDDLWADPPDGAVGAIQTFVAALRRALEPDRPPRTPAQLLVTTGGGYALRAEEVDAWRFEEAVTKSAGLAPAEALSLVDEALGLWRGPAYAEFADQAWARAEIARLDELRLLAVERRADALLGLGRAAEAVPDLEAHTGAHPLRENGWRLLALALYRAGRQGDALAALRRARQALADELGVDPGPDLRELEADILAQAPELRGAVAESGGRAPGSVGRGDESEGEASGLPGGRGAALAGQASGGRGAALGGQASGGRGAALGEPLVGRDDELARLVEAAGRASLVLISGEAGAGKTALAEAFTAEMAARGWSTAWGVNPEHEGMPAAWPWTRILDALGIAPPAEPNRFQWHRAVREQLARRGKLLLVLDDLHCAGEETLALLSALVTDPLPGPVLIVATYRSTDVAPGLAGFLGRIARAEPVRIYLGGLPADAVPALVRAATGRDVDTGTARTIHQRSGGNPFFVRELARVLDTEGALSAVPPGVRDVVRYRVAQLPDAVQAVLRQAAVIGTEVDLDLLPGDALDALELAAERGFLVEHGPGRFRFAHALVRDTLYQDLSRSRRARLHARIGEAIERLRPGDGAALAHHFLLAEAPAAVRYARAAAEDAERRFAPHEAARLWQAALDHADRRAPAEPDRGVAGGSAAAAGGGGAAAGGNGGVAGGAGGAVAGGDGGVAGGAGGAVAGRDGGVAGGAGGAVAGGDGSVAGGAGGAVAGGAGGVPGGAAGAAAGGDRGAAVGADRGVGSGAGVPERLELIMGLVRALAVAGELDRAREHRAEALTLAEQVGDPALTARVLVAFDVPAIWTAADDPALARRIADATERTLDALPPGEDAVRARLLATLALELRNTAGDRGPRAAREAEALARRLDDPALLAFALNARFMQSFERAGLAPERARIGRELVELARRHELVTFEVLGHLVLVQAASALADFATADRHAEAADELGEKHEIPLVGVFTQWYRAMRTSAAGQPAEAAYRAAAARLAGTGMSGVDSGILGFALLCDRLQRGADPGHDLDFGAYEPWCRPVVSDDGSEIPPSPRDLLFEARTCLHALVAIRRGDRPAMARLHAELLPAAGELAGAGSGLLTLGPVSRYLDELARHGNG</sequence>
<feature type="region of interest" description="Disordered" evidence="6">
    <location>
        <begin position="252"/>
        <end position="305"/>
    </location>
</feature>
<organism evidence="8 9">
    <name type="scientific">Amycolatopsis tucumanensis</name>
    <dbReference type="NCBI Taxonomy" id="401106"/>
    <lineage>
        <taxon>Bacteria</taxon>
        <taxon>Bacillati</taxon>
        <taxon>Actinomycetota</taxon>
        <taxon>Actinomycetes</taxon>
        <taxon>Pseudonocardiales</taxon>
        <taxon>Pseudonocardiaceae</taxon>
        <taxon>Amycolatopsis</taxon>
    </lineage>
</organism>
<dbReference type="InterPro" id="IPR005158">
    <property type="entry name" value="BTAD"/>
</dbReference>
<comment type="similarity">
    <text evidence="1">Belongs to the AfsR/DnrI/RedD regulatory family.</text>
</comment>
<dbReference type="Proteomes" id="UP001501624">
    <property type="component" value="Unassembled WGS sequence"/>
</dbReference>
<dbReference type="SMART" id="SM01043">
    <property type="entry name" value="BTAD"/>
    <property type="match status" value="1"/>
</dbReference>
<dbReference type="SMART" id="SM00862">
    <property type="entry name" value="Trans_reg_C"/>
    <property type="match status" value="1"/>
</dbReference>
<dbReference type="PANTHER" id="PTHR35807">
    <property type="entry name" value="TRANSCRIPTIONAL REGULATOR REDD-RELATED"/>
    <property type="match status" value="1"/>
</dbReference>
<dbReference type="Gene3D" id="1.10.10.10">
    <property type="entry name" value="Winged helix-like DNA-binding domain superfamily/Winged helix DNA-binding domain"/>
    <property type="match status" value="1"/>
</dbReference>
<dbReference type="EMBL" id="BAABCM010000016">
    <property type="protein sequence ID" value="GAA3847578.1"/>
    <property type="molecule type" value="Genomic_DNA"/>
</dbReference>
<dbReference type="Gene3D" id="3.40.50.300">
    <property type="entry name" value="P-loop containing nucleotide triphosphate hydrolases"/>
    <property type="match status" value="1"/>
</dbReference>
<comment type="caution">
    <text evidence="8">The sequence shown here is derived from an EMBL/GenBank/DDBJ whole genome shotgun (WGS) entry which is preliminary data.</text>
</comment>
<dbReference type="Pfam" id="PF00486">
    <property type="entry name" value="Trans_reg_C"/>
    <property type="match status" value="1"/>
</dbReference>
<dbReference type="SUPFAM" id="SSF48452">
    <property type="entry name" value="TPR-like"/>
    <property type="match status" value="1"/>
</dbReference>
<dbReference type="InterPro" id="IPR051677">
    <property type="entry name" value="AfsR-DnrI-RedD_regulator"/>
</dbReference>
<dbReference type="InterPro" id="IPR036388">
    <property type="entry name" value="WH-like_DNA-bd_sf"/>
</dbReference>
<dbReference type="PANTHER" id="PTHR35807:SF1">
    <property type="entry name" value="TRANSCRIPTIONAL REGULATOR REDD"/>
    <property type="match status" value="1"/>
</dbReference>
<feature type="compositionally biased region" description="Basic and acidic residues" evidence="6">
    <location>
        <begin position="678"/>
        <end position="688"/>
    </location>
</feature>
<gene>
    <name evidence="8" type="ORF">GCM10022380_77270</name>
</gene>
<keyword evidence="3 5" id="KW-0238">DNA-binding</keyword>
<evidence type="ECO:0000256" key="3">
    <source>
        <dbReference type="ARBA" id="ARBA00023125"/>
    </source>
</evidence>
<protein>
    <recommendedName>
        <fullName evidence="7">OmpR/PhoB-type domain-containing protein</fullName>
    </recommendedName>
</protein>
<dbReference type="Pfam" id="PF03704">
    <property type="entry name" value="BTAD"/>
    <property type="match status" value="1"/>
</dbReference>
<evidence type="ECO:0000256" key="1">
    <source>
        <dbReference type="ARBA" id="ARBA00005820"/>
    </source>
</evidence>
<dbReference type="InterPro" id="IPR001867">
    <property type="entry name" value="OmpR/PhoB-type_DNA-bd"/>
</dbReference>
<dbReference type="SUPFAM" id="SSF46894">
    <property type="entry name" value="C-terminal effector domain of the bipartite response regulators"/>
    <property type="match status" value="1"/>
</dbReference>
<feature type="domain" description="OmpR/PhoB-type" evidence="7">
    <location>
        <begin position="1"/>
        <end position="100"/>
    </location>
</feature>
<reference evidence="9" key="1">
    <citation type="journal article" date="2019" name="Int. J. Syst. Evol. Microbiol.">
        <title>The Global Catalogue of Microorganisms (GCM) 10K type strain sequencing project: providing services to taxonomists for standard genome sequencing and annotation.</title>
        <authorList>
            <consortium name="The Broad Institute Genomics Platform"/>
            <consortium name="The Broad Institute Genome Sequencing Center for Infectious Disease"/>
            <person name="Wu L."/>
            <person name="Ma J."/>
        </authorList>
    </citation>
    <scope>NUCLEOTIDE SEQUENCE [LARGE SCALE GENOMIC DNA]</scope>
    <source>
        <strain evidence="9">JCM 17017</strain>
    </source>
</reference>
<evidence type="ECO:0000256" key="5">
    <source>
        <dbReference type="PROSITE-ProRule" id="PRU01091"/>
    </source>
</evidence>
<dbReference type="Pfam" id="PF13191">
    <property type="entry name" value="AAA_16"/>
    <property type="match status" value="1"/>
</dbReference>
<dbReference type="CDD" id="cd15831">
    <property type="entry name" value="BTAD"/>
    <property type="match status" value="1"/>
</dbReference>
<name>A0ABP7JMH7_9PSEU</name>
<evidence type="ECO:0000256" key="6">
    <source>
        <dbReference type="SAM" id="MobiDB-lite"/>
    </source>
</evidence>
<evidence type="ECO:0000259" key="7">
    <source>
        <dbReference type="PROSITE" id="PS51755"/>
    </source>
</evidence>
<keyword evidence="9" id="KW-1185">Reference proteome</keyword>
<dbReference type="InterPro" id="IPR027417">
    <property type="entry name" value="P-loop_NTPase"/>
</dbReference>
<feature type="DNA-binding region" description="OmpR/PhoB-type" evidence="5">
    <location>
        <begin position="1"/>
        <end position="100"/>
    </location>
</feature>
<feature type="compositionally biased region" description="Gly residues" evidence="6">
    <location>
        <begin position="290"/>
        <end position="305"/>
    </location>
</feature>
<keyword evidence="2" id="KW-0805">Transcription regulation</keyword>
<evidence type="ECO:0000256" key="2">
    <source>
        <dbReference type="ARBA" id="ARBA00023015"/>
    </source>
</evidence>
<dbReference type="InterPro" id="IPR011990">
    <property type="entry name" value="TPR-like_helical_dom_sf"/>
</dbReference>